<protein>
    <submittedName>
        <fullName evidence="1">Uncharacterized protein</fullName>
    </submittedName>
</protein>
<organism evidence="1 2">
    <name type="scientific">Dioszegia hungarica</name>
    <dbReference type="NCBI Taxonomy" id="4972"/>
    <lineage>
        <taxon>Eukaryota</taxon>
        <taxon>Fungi</taxon>
        <taxon>Dikarya</taxon>
        <taxon>Basidiomycota</taxon>
        <taxon>Agaricomycotina</taxon>
        <taxon>Tremellomycetes</taxon>
        <taxon>Tremellales</taxon>
        <taxon>Bulleribasidiaceae</taxon>
        <taxon>Dioszegia</taxon>
    </lineage>
</organism>
<evidence type="ECO:0000313" key="1">
    <source>
        <dbReference type="EMBL" id="KAI9634606.1"/>
    </source>
</evidence>
<dbReference type="RefSeq" id="XP_052944383.1">
    <property type="nucleotide sequence ID" value="XM_053089671.1"/>
</dbReference>
<dbReference type="Proteomes" id="UP001164286">
    <property type="component" value="Unassembled WGS sequence"/>
</dbReference>
<comment type="caution">
    <text evidence="1">The sequence shown here is derived from an EMBL/GenBank/DDBJ whole genome shotgun (WGS) entry which is preliminary data.</text>
</comment>
<gene>
    <name evidence="1" type="ORF">MKK02DRAFT_37485</name>
</gene>
<keyword evidence="2" id="KW-1185">Reference proteome</keyword>
<sequence>MSDAQPIAVRYNIGPLHARALPFVLATGHGCDQTPHVAGACRYYKIPTTRSIFITHLRWDRLDIEYSRARVVDLWLQAANMHNRATGLTRQILGRMDVLGRMNIQPAGESQESEDSKRREWYKILQDYINKTELLHVELSNFLSTLVDIESTGRICQELPEPKISARLLPYLSEAIDTFEPQTTWMSQIISNLEKILNDTEAVDDTMKTLESKYNVSFPAIERPLKPNAAEIYTPSSPSSSSSSPKLGGATSPFALPLRLQPIMRPVNAMISFFRPSPADAHPPISKSD</sequence>
<evidence type="ECO:0000313" key="2">
    <source>
        <dbReference type="Proteomes" id="UP001164286"/>
    </source>
</evidence>
<dbReference type="AlphaFoldDB" id="A0AA38LUZ0"/>
<name>A0AA38LUZ0_9TREE</name>
<dbReference type="EMBL" id="JAKWFO010000006">
    <property type="protein sequence ID" value="KAI9634606.1"/>
    <property type="molecule type" value="Genomic_DNA"/>
</dbReference>
<proteinExistence type="predicted"/>
<accession>A0AA38LUZ0</accession>
<reference evidence="1" key="1">
    <citation type="journal article" date="2022" name="G3 (Bethesda)">
        <title>High quality genome of the basidiomycete yeast Dioszegia hungarica PDD-24b-2 isolated from cloud water.</title>
        <authorList>
            <person name="Jarrige D."/>
            <person name="Haridas S."/>
            <person name="Bleykasten-Grosshans C."/>
            <person name="Joly M."/>
            <person name="Nadalig T."/>
            <person name="Sancelme M."/>
            <person name="Vuilleumier S."/>
            <person name="Grigoriev I.V."/>
            <person name="Amato P."/>
            <person name="Bringel F."/>
        </authorList>
    </citation>
    <scope>NUCLEOTIDE SEQUENCE</scope>
    <source>
        <strain evidence="1">PDD-24b-2</strain>
    </source>
</reference>
<dbReference type="GeneID" id="77728876"/>